<sequence length="38" mass="4962">MNAMSAVRRRRREHFELDRRQQYFRQVREFTIAYMRKQ</sequence>
<name>A0A1M4S163_9ACTO</name>
<reference evidence="2" key="1">
    <citation type="submission" date="2016-09" db="EMBL/GenBank/DDBJ databases">
        <authorList>
            <person name="Strepis N."/>
        </authorList>
    </citation>
    <scope>NUCLEOTIDE SEQUENCE [LARGE SCALE GENOMIC DNA]</scope>
</reference>
<dbReference type="Proteomes" id="UP000184291">
    <property type="component" value="Unassembled WGS sequence"/>
</dbReference>
<organism evidence="1 2">
    <name type="scientific">Actinomyces glycerinitolerans</name>
    <dbReference type="NCBI Taxonomy" id="1892869"/>
    <lineage>
        <taxon>Bacteria</taxon>
        <taxon>Bacillati</taxon>
        <taxon>Actinomycetota</taxon>
        <taxon>Actinomycetes</taxon>
        <taxon>Actinomycetales</taxon>
        <taxon>Actinomycetaceae</taxon>
        <taxon>Actinomyces</taxon>
    </lineage>
</organism>
<evidence type="ECO:0000313" key="1">
    <source>
        <dbReference type="EMBL" id="SHE25880.1"/>
    </source>
</evidence>
<evidence type="ECO:0000313" key="2">
    <source>
        <dbReference type="Proteomes" id="UP000184291"/>
    </source>
</evidence>
<accession>A0A1M4S163</accession>
<dbReference type="AlphaFoldDB" id="A0A1M4S163"/>
<dbReference type="EMBL" id="FQTT01000012">
    <property type="protein sequence ID" value="SHE25880.1"/>
    <property type="molecule type" value="Genomic_DNA"/>
</dbReference>
<proteinExistence type="predicted"/>
<protein>
    <submittedName>
        <fullName evidence="1">Uncharacterized protein</fullName>
    </submittedName>
</protein>
<gene>
    <name evidence="1" type="ORF">ACGLYG10_2117</name>
</gene>
<keyword evidence="2" id="KW-1185">Reference proteome</keyword>